<dbReference type="Gene3D" id="3.40.50.20">
    <property type="match status" value="1"/>
</dbReference>
<dbReference type="InterPro" id="IPR013815">
    <property type="entry name" value="ATP_grasp_subdomain_1"/>
</dbReference>
<evidence type="ECO:0000259" key="2">
    <source>
        <dbReference type="Pfam" id="PF21360"/>
    </source>
</evidence>
<protein>
    <submittedName>
        <fullName evidence="3">Carbamoyl-phosphate synthase large subunit</fullName>
    </submittedName>
</protein>
<accession>A0A7Z7B0S8</accession>
<dbReference type="OrthoDB" id="11959at2157"/>
<evidence type="ECO:0000259" key="1">
    <source>
        <dbReference type="Pfam" id="PF02655"/>
    </source>
</evidence>
<dbReference type="Pfam" id="PF02655">
    <property type="entry name" value="ATP-grasp_3"/>
    <property type="match status" value="1"/>
</dbReference>
<dbReference type="Gene3D" id="3.30.1490.20">
    <property type="entry name" value="ATP-grasp fold, A domain"/>
    <property type="match status" value="1"/>
</dbReference>
<evidence type="ECO:0000313" key="3">
    <source>
        <dbReference type="EMBL" id="SDF57702.1"/>
    </source>
</evidence>
<reference evidence="3 4" key="1">
    <citation type="submission" date="2016-10" db="EMBL/GenBank/DDBJ databases">
        <authorList>
            <person name="Varghese N."/>
            <person name="Submissions S."/>
        </authorList>
    </citation>
    <scope>NUCLEOTIDE SEQUENCE [LARGE SCALE GENOMIC DNA]</scope>
    <source>
        <strain evidence="3 4">PL 12/M</strain>
    </source>
</reference>
<dbReference type="Pfam" id="PF21360">
    <property type="entry name" value="PylC-like_N"/>
    <property type="match status" value="1"/>
</dbReference>
<organism evidence="3 4">
    <name type="scientific">Methanolobus vulcani</name>
    <dbReference type="NCBI Taxonomy" id="38026"/>
    <lineage>
        <taxon>Archaea</taxon>
        <taxon>Methanobacteriati</taxon>
        <taxon>Methanobacteriota</taxon>
        <taxon>Stenosarchaea group</taxon>
        <taxon>Methanomicrobia</taxon>
        <taxon>Methanosarcinales</taxon>
        <taxon>Methanosarcinaceae</taxon>
        <taxon>Methanolobus</taxon>
    </lineage>
</organism>
<dbReference type="RefSeq" id="WP_091709082.1">
    <property type="nucleotide sequence ID" value="NZ_FNCA01000002.1"/>
</dbReference>
<feature type="domain" description="PylC N-terminal" evidence="2">
    <location>
        <begin position="9"/>
        <end position="106"/>
    </location>
</feature>
<name>A0A7Z7B0S8_9EURY</name>
<feature type="domain" description="ATP-grasp fold PylC-type" evidence="1">
    <location>
        <begin position="117"/>
        <end position="271"/>
    </location>
</feature>
<proteinExistence type="predicted"/>
<dbReference type="GO" id="GO:0005524">
    <property type="term" value="F:ATP binding"/>
    <property type="evidence" value="ECO:0007669"/>
    <property type="project" value="InterPro"/>
</dbReference>
<evidence type="ECO:0000313" key="4">
    <source>
        <dbReference type="Proteomes" id="UP000199259"/>
    </source>
</evidence>
<comment type="caution">
    <text evidence="3">The sequence shown here is derived from an EMBL/GenBank/DDBJ whole genome shotgun (WGS) entry which is preliminary data.</text>
</comment>
<dbReference type="Gene3D" id="3.30.470.20">
    <property type="entry name" value="ATP-grasp fold, B domain"/>
    <property type="match status" value="1"/>
</dbReference>
<dbReference type="EMBL" id="FNCA01000002">
    <property type="protein sequence ID" value="SDF57702.1"/>
    <property type="molecule type" value="Genomic_DNA"/>
</dbReference>
<keyword evidence="4" id="KW-1185">Reference proteome</keyword>
<gene>
    <name evidence="3" type="ORF">SAMN04488589_0932</name>
</gene>
<sequence length="321" mass="36846">MAVYQESNILVTSVSKKIPLIRSLRKASLMFGNKVKIFGADSNNNCIGKYFVDEFWNMPLLDQMNIEYLIDYCKNHGISYIVPSRDGELLYFSKFKSKLKHHNIHVMVSDYDTIKTCLDKLTFSERLYANGFPVVMTVEDIGCLESDYYVVKERFGAGSRSIGLKLSRKESIEHAEQLKNPIYQPFIFGKEYSVDLYVDKTSKTKGIVVRERELVVNGESQITVTLRNDKLEKLCGKLAESIGICGHAVLQVLIDDYGMFHIVECNSRFGGASSLSFEVGLHSFYWFLLESVGKNINDYPFIRSKREKRQVRYAEDMFISE</sequence>
<dbReference type="GO" id="GO:0046872">
    <property type="term" value="F:metal ion binding"/>
    <property type="evidence" value="ECO:0007669"/>
    <property type="project" value="InterPro"/>
</dbReference>
<dbReference type="AlphaFoldDB" id="A0A7Z7B0S8"/>
<dbReference type="InterPro" id="IPR003806">
    <property type="entry name" value="ATP-grasp_PylC-type"/>
</dbReference>
<dbReference type="SUPFAM" id="SSF56059">
    <property type="entry name" value="Glutathione synthetase ATP-binding domain-like"/>
    <property type="match status" value="1"/>
</dbReference>
<dbReference type="InterPro" id="IPR048764">
    <property type="entry name" value="PylC_N"/>
</dbReference>
<dbReference type="Proteomes" id="UP000199259">
    <property type="component" value="Unassembled WGS sequence"/>
</dbReference>